<protein>
    <recommendedName>
        <fullName evidence="9">Amino acid carrier protein</fullName>
    </recommendedName>
</protein>
<dbReference type="PANTHER" id="PTHR30330">
    <property type="entry name" value="AGSS FAMILY TRANSPORTER, SODIUM-ALANINE"/>
    <property type="match status" value="1"/>
</dbReference>
<feature type="transmembrane region" description="Helical" evidence="7">
    <location>
        <begin position="247"/>
        <end position="276"/>
    </location>
</feature>
<keyword evidence="6 7" id="KW-0472">Membrane</keyword>
<dbReference type="NCBIfam" id="TIGR00835">
    <property type="entry name" value="agcS"/>
    <property type="match status" value="1"/>
</dbReference>
<dbReference type="PANTHER" id="PTHR30330:SF3">
    <property type="entry name" value="TRANSCRIPTIONAL REGULATOR, LRP FAMILY"/>
    <property type="match status" value="1"/>
</dbReference>
<dbReference type="InterPro" id="IPR001463">
    <property type="entry name" value="Na/Ala_symport"/>
</dbReference>
<dbReference type="PRINTS" id="PR00175">
    <property type="entry name" value="NAALASMPORT"/>
</dbReference>
<evidence type="ECO:0000256" key="4">
    <source>
        <dbReference type="ARBA" id="ARBA00022692"/>
    </source>
</evidence>
<organism evidence="8">
    <name type="scientific">marine metagenome</name>
    <dbReference type="NCBI Taxonomy" id="408172"/>
    <lineage>
        <taxon>unclassified sequences</taxon>
        <taxon>metagenomes</taxon>
        <taxon>ecological metagenomes</taxon>
    </lineage>
</organism>
<feature type="transmembrane region" description="Helical" evidence="7">
    <location>
        <begin position="517"/>
        <end position="539"/>
    </location>
</feature>
<keyword evidence="5 7" id="KW-1133">Transmembrane helix</keyword>
<keyword evidence="4 7" id="KW-0812">Transmembrane</keyword>
<name>A0A381TK00_9ZZZZ</name>
<feature type="transmembrane region" description="Helical" evidence="7">
    <location>
        <begin position="316"/>
        <end position="336"/>
    </location>
</feature>
<evidence type="ECO:0000256" key="3">
    <source>
        <dbReference type="ARBA" id="ARBA00022475"/>
    </source>
</evidence>
<feature type="transmembrane region" description="Helical" evidence="7">
    <location>
        <begin position="492"/>
        <end position="511"/>
    </location>
</feature>
<accession>A0A381TK00</accession>
<evidence type="ECO:0000313" key="8">
    <source>
        <dbReference type="EMBL" id="SVA16104.1"/>
    </source>
</evidence>
<evidence type="ECO:0000256" key="5">
    <source>
        <dbReference type="ARBA" id="ARBA00022989"/>
    </source>
</evidence>
<dbReference type="EMBL" id="UINC01004683">
    <property type="protein sequence ID" value="SVA16104.1"/>
    <property type="molecule type" value="Genomic_DNA"/>
</dbReference>
<feature type="transmembrane region" description="Helical" evidence="7">
    <location>
        <begin position="458"/>
        <end position="480"/>
    </location>
</feature>
<evidence type="ECO:0008006" key="9">
    <source>
        <dbReference type="Google" id="ProtNLM"/>
    </source>
</evidence>
<dbReference type="GO" id="GO:0005283">
    <property type="term" value="F:amino acid:sodium symporter activity"/>
    <property type="evidence" value="ECO:0007669"/>
    <property type="project" value="InterPro"/>
</dbReference>
<feature type="transmembrane region" description="Helical" evidence="7">
    <location>
        <begin position="66"/>
        <end position="90"/>
    </location>
</feature>
<feature type="transmembrane region" description="Helical" evidence="7">
    <location>
        <begin position="20"/>
        <end position="37"/>
    </location>
</feature>
<keyword evidence="2" id="KW-0813">Transport</keyword>
<reference evidence="8" key="1">
    <citation type="submission" date="2018-05" db="EMBL/GenBank/DDBJ databases">
        <authorList>
            <person name="Lanie J.A."/>
            <person name="Ng W.-L."/>
            <person name="Kazmierczak K.M."/>
            <person name="Andrzejewski T.M."/>
            <person name="Davidsen T.M."/>
            <person name="Wayne K.J."/>
            <person name="Tettelin H."/>
            <person name="Glass J.I."/>
            <person name="Rusch D."/>
            <person name="Podicherti R."/>
            <person name="Tsui H.-C.T."/>
            <person name="Winkler M.E."/>
        </authorList>
    </citation>
    <scope>NUCLEOTIDE SEQUENCE</scope>
</reference>
<feature type="transmembrane region" description="Helical" evidence="7">
    <location>
        <begin position="152"/>
        <end position="175"/>
    </location>
</feature>
<proteinExistence type="predicted"/>
<feature type="transmembrane region" description="Helical" evidence="7">
    <location>
        <begin position="221"/>
        <end position="241"/>
    </location>
</feature>
<sequence length="560" mass="61007">MNDLNFWLDAIGSILWHENVLYALLLTGLILTIWSGFSQYRALTHGVKVIRGDYDKPDDPGAITHFQALSTALSATVGLGNIGGVALAISLGGPGAIFWMWVVGFLGMAVKITEVSLSMLHRDTSDPENPNGGPMWVMSNNLIGRSKIIRTLGMGIAGTFSIALIINTFIAGNYFQAWNVGELTEQYFGIPSIVTGVILAVIVGAVIIGGIKRIGEVTSKLVPFMLTLYVLSCLLVLAFNFNQIPSMFALIFNAAFSPLEASNAFIGGAVGSAFMLGMQRALFSNEAGQGSSPVAHSAAKTKEPIREGVVAGLEPFVDTIVVCTMSALVILISGVWNRPAAIFVNEAAFTPVSENEWQLSTDDSFYNQLSADQNVFVVVSGDLNSQSGNTLSKVTGEVIYDNEKKTVTNIKWQTFTTEKKPQLLDKGLYIDYVGAVLTAKAFDKAFERNWPNLELGKWLVTLASWLFAISTMISWSYYGEKGVVFLMGQKSVLPYRIIFCLIIVFATLGFIKTNEELNSLSVIGTGVCLVANLPIIWLFSHQAMKEYKQYIRKLKAGDFL</sequence>
<keyword evidence="3" id="KW-1003">Cell membrane</keyword>
<comment type="subcellular location">
    <subcellularLocation>
        <location evidence="1">Cell membrane</location>
        <topology evidence="1">Multi-pass membrane protein</topology>
    </subcellularLocation>
</comment>
<feature type="transmembrane region" description="Helical" evidence="7">
    <location>
        <begin position="187"/>
        <end position="209"/>
    </location>
</feature>
<dbReference type="AlphaFoldDB" id="A0A381TK00"/>
<gene>
    <name evidence="8" type="ORF">METZ01_LOCUS68958</name>
</gene>
<dbReference type="Pfam" id="PF01235">
    <property type="entry name" value="Na_Ala_symp"/>
    <property type="match status" value="1"/>
</dbReference>
<evidence type="ECO:0000256" key="6">
    <source>
        <dbReference type="ARBA" id="ARBA00023136"/>
    </source>
</evidence>
<dbReference type="GO" id="GO:0005886">
    <property type="term" value="C:plasma membrane"/>
    <property type="evidence" value="ECO:0007669"/>
    <property type="project" value="UniProtKB-SubCell"/>
</dbReference>
<evidence type="ECO:0000256" key="2">
    <source>
        <dbReference type="ARBA" id="ARBA00022448"/>
    </source>
</evidence>
<evidence type="ECO:0000256" key="7">
    <source>
        <dbReference type="SAM" id="Phobius"/>
    </source>
</evidence>
<evidence type="ECO:0000256" key="1">
    <source>
        <dbReference type="ARBA" id="ARBA00004651"/>
    </source>
</evidence>